<dbReference type="EMBL" id="JBHSWD010000002">
    <property type="protein sequence ID" value="MFC6592874.1"/>
    <property type="molecule type" value="Genomic_DNA"/>
</dbReference>
<name>A0ABW1YE54_9DEIO</name>
<reference evidence="1" key="1">
    <citation type="journal article" date="2014" name="Int. J. Syst. Evol. Microbiol.">
        <title>Complete genome of a new Firmicutes species belonging to the dominant human colonic microbiota ('Ruminococcus bicirculans') reveals two chromosomes and a selective capacity to utilize plant glucans.</title>
        <authorList>
            <consortium name="NISC Comparative Sequencing Program"/>
            <person name="Wegmann U."/>
            <person name="Louis P."/>
            <person name="Goesmann A."/>
            <person name="Henrissat B."/>
            <person name="Duncan S.H."/>
            <person name="Flint H.J."/>
        </authorList>
    </citation>
    <scope>NUCLEOTIDE SEQUENCE</scope>
    <source>
        <strain evidence="1">NBRC 112440</strain>
    </source>
</reference>
<sequence>MQSYVSPDGTPRPSRLWLGATRRIRWLALTQPGDPAQDGLPQATLLTWNKRQMGQPQQSRVSVGRPDPGAGQVYRSLRVLDGPRKGQSGYLHTSNIEDVQDPAYRMTKTGEFKLGDEVYKCRYVKDAAFIGVTSKRTVIIWDNGKTATYATRNFDGTPGVFVAGGKVQYDELGPEYIFPANSEVSYLVHYHEYSAFLGVVRGGHIRSTELFLAYSFSIPKK</sequence>
<evidence type="ECO:0000313" key="2">
    <source>
        <dbReference type="EMBL" id="MFC6592874.1"/>
    </source>
</evidence>
<organism evidence="1 3">
    <name type="scientific">Deinococcus lacus</name>
    <dbReference type="NCBI Taxonomy" id="392561"/>
    <lineage>
        <taxon>Bacteria</taxon>
        <taxon>Thermotogati</taxon>
        <taxon>Deinococcota</taxon>
        <taxon>Deinococci</taxon>
        <taxon>Deinococcales</taxon>
        <taxon>Deinococcaceae</taxon>
        <taxon>Deinococcus</taxon>
    </lineage>
</organism>
<evidence type="ECO:0000313" key="3">
    <source>
        <dbReference type="Proteomes" id="UP001596297"/>
    </source>
</evidence>
<comment type="caution">
    <text evidence="1">The sequence shown here is derived from an EMBL/GenBank/DDBJ whole genome shotgun (WGS) entry which is preliminary data.</text>
</comment>
<dbReference type="EMBL" id="JBHSWD010000002">
    <property type="protein sequence ID" value="MFC6592601.1"/>
    <property type="molecule type" value="Genomic_DNA"/>
</dbReference>
<keyword evidence="3" id="KW-1185">Reference proteome</keyword>
<gene>
    <name evidence="1" type="ORF">ACFP81_11765</name>
    <name evidence="2" type="ORF">ACFP81_13295</name>
</gene>
<reference evidence="3" key="2">
    <citation type="journal article" date="2019" name="Int. J. Syst. Evol. Microbiol.">
        <title>The Global Catalogue of Microorganisms (GCM) 10K type strain sequencing project: providing services to taxonomists for standard genome sequencing and annotation.</title>
        <authorList>
            <consortium name="The Broad Institute Genomics Platform"/>
            <consortium name="The Broad Institute Genome Sequencing Center for Infectious Disease"/>
            <person name="Wu L."/>
            <person name="Ma J."/>
        </authorList>
    </citation>
    <scope>NUCLEOTIDE SEQUENCE [LARGE SCALE GENOMIC DNA]</scope>
    <source>
        <strain evidence="3">CGMCC 1.15772</strain>
    </source>
</reference>
<dbReference type="Proteomes" id="UP001596297">
    <property type="component" value="Unassembled WGS sequence"/>
</dbReference>
<evidence type="ECO:0000313" key="1">
    <source>
        <dbReference type="EMBL" id="MFC6592601.1"/>
    </source>
</evidence>
<proteinExistence type="predicted"/>
<reference evidence="1" key="3">
    <citation type="submission" date="2024-09" db="EMBL/GenBank/DDBJ databases">
        <authorList>
            <person name="Sun Q."/>
            <person name="Mori K."/>
        </authorList>
    </citation>
    <scope>NUCLEOTIDE SEQUENCE</scope>
    <source>
        <strain evidence="1">NBRC 112440</strain>
    </source>
</reference>
<protein>
    <submittedName>
        <fullName evidence="1">Uncharacterized protein</fullName>
    </submittedName>
</protein>
<dbReference type="RefSeq" id="WP_380083719.1">
    <property type="nucleotide sequence ID" value="NZ_JBHSWD010000002.1"/>
</dbReference>
<accession>A0ABW1YE54</accession>